<dbReference type="Gene3D" id="3.10.180.10">
    <property type="entry name" value="2,3-Dihydroxybiphenyl 1,2-Dioxygenase, domain 1"/>
    <property type="match status" value="1"/>
</dbReference>
<protein>
    <submittedName>
        <fullName evidence="2">VOC family protein</fullName>
    </submittedName>
</protein>
<feature type="domain" description="Glyoxalase-like" evidence="1">
    <location>
        <begin position="4"/>
        <end position="170"/>
    </location>
</feature>
<evidence type="ECO:0000313" key="2">
    <source>
        <dbReference type="EMBL" id="QYZ71125.1"/>
    </source>
</evidence>
<proteinExistence type="predicted"/>
<gene>
    <name evidence="2" type="ORF">JO391_06355</name>
</gene>
<sequence>MNGIDHIVVSANSLAEGVAHVEAALGVTLAGGGKHALMSTHNRLLGLGDLYLEVIAIDPEAPPPGRPRWFDLDHFAGPPRLTNWVAQAQDLPATLALCPPGLGKPVEMTRGAYRWDYTVPADGRLPFDGAFPALLHWHGRRPPDDLPDCGLRLTRFDLIHPQADALRTALGAIIDDDRITVTQGPAKALRATFDGPSGPRVLA</sequence>
<evidence type="ECO:0000313" key="3">
    <source>
        <dbReference type="Proteomes" id="UP000826300"/>
    </source>
</evidence>
<dbReference type="AlphaFoldDB" id="A0A8G1ECY6"/>
<organism evidence="2 3">
    <name type="scientific">Neotabrizicola shimadae</name>
    <dbReference type="NCBI Taxonomy" id="2807096"/>
    <lineage>
        <taxon>Bacteria</taxon>
        <taxon>Pseudomonadati</taxon>
        <taxon>Pseudomonadota</taxon>
        <taxon>Alphaproteobacteria</taxon>
        <taxon>Rhodobacterales</taxon>
        <taxon>Paracoccaceae</taxon>
        <taxon>Neotabrizicola</taxon>
    </lineage>
</organism>
<dbReference type="Proteomes" id="UP000826300">
    <property type="component" value="Chromosome"/>
</dbReference>
<dbReference type="InterPro" id="IPR029068">
    <property type="entry name" value="Glyas_Bleomycin-R_OHBP_Dase"/>
</dbReference>
<reference evidence="2" key="1">
    <citation type="submission" date="2021-02" db="EMBL/GenBank/DDBJ databases">
        <title>Rhodobacter shimadae sp. nov., an aerobic anoxygenic phototrophic bacterium isolated from a hot spring.</title>
        <authorList>
            <person name="Muramatsu S."/>
            <person name="Haruta S."/>
            <person name="Hirose S."/>
            <person name="Hanada S."/>
        </authorList>
    </citation>
    <scope>NUCLEOTIDE SEQUENCE</scope>
    <source>
        <strain evidence="2">N10</strain>
    </source>
</reference>
<keyword evidence="3" id="KW-1185">Reference proteome</keyword>
<dbReference type="Pfam" id="PF13468">
    <property type="entry name" value="Glyoxalase_3"/>
    <property type="match status" value="1"/>
</dbReference>
<name>A0A8G1ECY6_9RHOB</name>
<evidence type="ECO:0000259" key="1">
    <source>
        <dbReference type="Pfam" id="PF13468"/>
    </source>
</evidence>
<accession>A0A8G1ECY6</accession>
<dbReference type="KEGG" id="nsm:JO391_06355"/>
<dbReference type="RefSeq" id="WP_220663462.1">
    <property type="nucleotide sequence ID" value="NZ_CP069370.1"/>
</dbReference>
<dbReference type="InterPro" id="IPR025870">
    <property type="entry name" value="Glyoxalase-like_dom"/>
</dbReference>
<dbReference type="EMBL" id="CP069370">
    <property type="protein sequence ID" value="QYZ71125.1"/>
    <property type="molecule type" value="Genomic_DNA"/>
</dbReference>